<dbReference type="InterPro" id="IPR015289">
    <property type="entry name" value="A-L-arabinofuranosidase_B_cat"/>
</dbReference>
<dbReference type="Gene3D" id="2.60.120.200">
    <property type="match status" value="1"/>
</dbReference>
<proteinExistence type="predicted"/>
<comment type="caution">
    <text evidence="2">The sequence shown here is derived from an EMBL/GenBank/DDBJ whole genome shotgun (WGS) entry which is preliminary data.</text>
</comment>
<dbReference type="Proteomes" id="UP001501410">
    <property type="component" value="Unassembled WGS sequence"/>
</dbReference>
<name>A0ABP8N3T3_9BACT</name>
<evidence type="ECO:0000313" key="3">
    <source>
        <dbReference type="Proteomes" id="UP001501410"/>
    </source>
</evidence>
<dbReference type="EMBL" id="BAABEZ010000024">
    <property type="protein sequence ID" value="GAA4458887.1"/>
    <property type="molecule type" value="Genomic_DNA"/>
</dbReference>
<dbReference type="Pfam" id="PF09206">
    <property type="entry name" value="ArabFuran-catal"/>
    <property type="match status" value="1"/>
</dbReference>
<protein>
    <recommendedName>
        <fullName evidence="1">Alpha-L-arabinofuranosidase B catalytic domain-containing protein</fullName>
    </recommendedName>
</protein>
<reference evidence="3" key="1">
    <citation type="journal article" date="2019" name="Int. J. Syst. Evol. Microbiol.">
        <title>The Global Catalogue of Microorganisms (GCM) 10K type strain sequencing project: providing services to taxonomists for standard genome sequencing and annotation.</title>
        <authorList>
            <consortium name="The Broad Institute Genomics Platform"/>
            <consortium name="The Broad Institute Genome Sequencing Center for Infectious Disease"/>
            <person name="Wu L."/>
            <person name="Ma J."/>
        </authorList>
    </citation>
    <scope>NUCLEOTIDE SEQUENCE [LARGE SCALE GENOMIC DNA]</scope>
    <source>
        <strain evidence="3">JCM 31921</strain>
    </source>
</reference>
<evidence type="ECO:0000259" key="1">
    <source>
        <dbReference type="Pfam" id="PF09206"/>
    </source>
</evidence>
<evidence type="ECO:0000313" key="2">
    <source>
        <dbReference type="EMBL" id="GAA4458887.1"/>
    </source>
</evidence>
<organism evidence="2 3">
    <name type="scientific">Rurimicrobium arvi</name>
    <dbReference type="NCBI Taxonomy" id="2049916"/>
    <lineage>
        <taxon>Bacteria</taxon>
        <taxon>Pseudomonadati</taxon>
        <taxon>Bacteroidota</taxon>
        <taxon>Chitinophagia</taxon>
        <taxon>Chitinophagales</taxon>
        <taxon>Chitinophagaceae</taxon>
        <taxon>Rurimicrobium</taxon>
    </lineage>
</organism>
<keyword evidence="3" id="KW-1185">Reference proteome</keyword>
<dbReference type="RefSeq" id="WP_344828507.1">
    <property type="nucleotide sequence ID" value="NZ_BAABEZ010000024.1"/>
</dbReference>
<accession>A0ABP8N3T3</accession>
<sequence>MKHSPVLLILFTASVVFKNNSFGQGPQQMFWALNKCPLILAQIGTSASGAYSLRKLNCNYTGKAIKIRRGTTTTGTTTLDIGFTSTGDLDTSAIKTFIGTTNGAYIDTWYDQSGNGKHLTQTTRANQPRIASNSGVIDRVNSLPTITFQDVSDEMYAPAMDIQSFNAVRRASSSTSSTTMQYLVSVPADYDFSIRSSSSTAYTYGDFNGDDFWNTGGLYINNISTYTYTSALHNLYSYTGSVRTASTFSLSSTFLSRGMFGGDPVSELIVFPTPLAAGERTTMYLDQKAYYSLP</sequence>
<gene>
    <name evidence="2" type="ORF">GCM10023092_27930</name>
</gene>
<feature type="domain" description="Alpha-L-arabinofuranosidase B catalytic" evidence="1">
    <location>
        <begin position="39"/>
        <end position="133"/>
    </location>
</feature>